<dbReference type="Proteomes" id="UP000314294">
    <property type="component" value="Unassembled WGS sequence"/>
</dbReference>
<protein>
    <submittedName>
        <fullName evidence="2">Uncharacterized protein</fullName>
    </submittedName>
</protein>
<comment type="caution">
    <text evidence="2">The sequence shown here is derived from an EMBL/GenBank/DDBJ whole genome shotgun (WGS) entry which is preliminary data.</text>
</comment>
<organism evidence="2 3">
    <name type="scientific">Liparis tanakae</name>
    <name type="common">Tanaka's snailfish</name>
    <dbReference type="NCBI Taxonomy" id="230148"/>
    <lineage>
        <taxon>Eukaryota</taxon>
        <taxon>Metazoa</taxon>
        <taxon>Chordata</taxon>
        <taxon>Craniata</taxon>
        <taxon>Vertebrata</taxon>
        <taxon>Euteleostomi</taxon>
        <taxon>Actinopterygii</taxon>
        <taxon>Neopterygii</taxon>
        <taxon>Teleostei</taxon>
        <taxon>Neoteleostei</taxon>
        <taxon>Acanthomorphata</taxon>
        <taxon>Eupercaria</taxon>
        <taxon>Perciformes</taxon>
        <taxon>Cottioidei</taxon>
        <taxon>Cottales</taxon>
        <taxon>Liparidae</taxon>
        <taxon>Liparis</taxon>
    </lineage>
</organism>
<evidence type="ECO:0000256" key="1">
    <source>
        <dbReference type="SAM" id="MobiDB-lite"/>
    </source>
</evidence>
<feature type="region of interest" description="Disordered" evidence="1">
    <location>
        <begin position="118"/>
        <end position="139"/>
    </location>
</feature>
<accession>A0A4Z2ETC9</accession>
<proteinExistence type="predicted"/>
<dbReference type="AlphaFoldDB" id="A0A4Z2ETC9"/>
<evidence type="ECO:0000313" key="2">
    <source>
        <dbReference type="EMBL" id="TNN32069.1"/>
    </source>
</evidence>
<evidence type="ECO:0000313" key="3">
    <source>
        <dbReference type="Proteomes" id="UP000314294"/>
    </source>
</evidence>
<reference evidence="2 3" key="1">
    <citation type="submission" date="2019-03" db="EMBL/GenBank/DDBJ databases">
        <title>First draft genome of Liparis tanakae, snailfish: a comprehensive survey of snailfish specific genes.</title>
        <authorList>
            <person name="Kim W."/>
            <person name="Song I."/>
            <person name="Jeong J.-H."/>
            <person name="Kim D."/>
            <person name="Kim S."/>
            <person name="Ryu S."/>
            <person name="Song J.Y."/>
            <person name="Lee S.K."/>
        </authorList>
    </citation>
    <scope>NUCLEOTIDE SEQUENCE [LARGE SCALE GENOMIC DNA]</scope>
    <source>
        <tissue evidence="2">Muscle</tissue>
    </source>
</reference>
<keyword evidence="3" id="KW-1185">Reference proteome</keyword>
<dbReference type="EMBL" id="SRLO01002948">
    <property type="protein sequence ID" value="TNN32069.1"/>
    <property type="molecule type" value="Genomic_DNA"/>
</dbReference>
<name>A0A4Z2ETC9_9TELE</name>
<feature type="region of interest" description="Disordered" evidence="1">
    <location>
        <begin position="65"/>
        <end position="85"/>
    </location>
</feature>
<gene>
    <name evidence="2" type="ORF">EYF80_057773</name>
</gene>
<sequence>MLRRSPASCSSSATCGSSHCGRCCSLLFSSSRAFLLTDGSSWPISPRVTAMKASAGSRAFTWRRQAGVRRQGHASERTASAAYPPYPEPQLGGGLVGVVLHAASHGVDVAQDLLQQPETHQRSAAAPPPLRRAAGRRHSPLLQRLVHRVGRIRHLDHRTTGLISSSTSFSTSFSSSSLLFFLGPGRRFAGAAERQET</sequence>